<dbReference type="PANTHER" id="PTHR24305:SF166">
    <property type="entry name" value="CYTOCHROME P450 12A4, MITOCHONDRIAL-RELATED"/>
    <property type="match status" value="1"/>
</dbReference>
<dbReference type="InterPro" id="IPR001128">
    <property type="entry name" value="Cyt_P450"/>
</dbReference>
<feature type="transmembrane region" description="Helical" evidence="10">
    <location>
        <begin position="260"/>
        <end position="277"/>
    </location>
</feature>
<organism evidence="11 12">
    <name type="scientific">Sphaerobolus stellatus (strain SS14)</name>
    <dbReference type="NCBI Taxonomy" id="990650"/>
    <lineage>
        <taxon>Eukaryota</taxon>
        <taxon>Fungi</taxon>
        <taxon>Dikarya</taxon>
        <taxon>Basidiomycota</taxon>
        <taxon>Agaricomycotina</taxon>
        <taxon>Agaricomycetes</taxon>
        <taxon>Phallomycetidae</taxon>
        <taxon>Geastrales</taxon>
        <taxon>Sphaerobolaceae</taxon>
        <taxon>Sphaerobolus</taxon>
    </lineage>
</organism>
<dbReference type="SUPFAM" id="SSF48264">
    <property type="entry name" value="Cytochrome P450"/>
    <property type="match status" value="1"/>
</dbReference>
<dbReference type="GO" id="GO:0016705">
    <property type="term" value="F:oxidoreductase activity, acting on paired donors, with incorporation or reduction of molecular oxygen"/>
    <property type="evidence" value="ECO:0007669"/>
    <property type="project" value="InterPro"/>
</dbReference>
<evidence type="ECO:0000256" key="4">
    <source>
        <dbReference type="ARBA" id="ARBA00022617"/>
    </source>
</evidence>
<comment type="cofactor">
    <cofactor evidence="1 9">
        <name>heme</name>
        <dbReference type="ChEBI" id="CHEBI:30413"/>
    </cofactor>
</comment>
<reference evidence="11 12" key="1">
    <citation type="submission" date="2014-06" db="EMBL/GenBank/DDBJ databases">
        <title>Evolutionary Origins and Diversification of the Mycorrhizal Mutualists.</title>
        <authorList>
            <consortium name="DOE Joint Genome Institute"/>
            <consortium name="Mycorrhizal Genomics Consortium"/>
            <person name="Kohler A."/>
            <person name="Kuo A."/>
            <person name="Nagy L.G."/>
            <person name="Floudas D."/>
            <person name="Copeland A."/>
            <person name="Barry K.W."/>
            <person name="Cichocki N."/>
            <person name="Veneault-Fourrey C."/>
            <person name="LaButti K."/>
            <person name="Lindquist E.A."/>
            <person name="Lipzen A."/>
            <person name="Lundell T."/>
            <person name="Morin E."/>
            <person name="Murat C."/>
            <person name="Riley R."/>
            <person name="Ohm R."/>
            <person name="Sun H."/>
            <person name="Tunlid A."/>
            <person name="Henrissat B."/>
            <person name="Grigoriev I.V."/>
            <person name="Hibbett D.S."/>
            <person name="Martin F."/>
        </authorList>
    </citation>
    <scope>NUCLEOTIDE SEQUENCE [LARGE SCALE GENOMIC DNA]</scope>
    <source>
        <strain evidence="11 12">SS14</strain>
    </source>
</reference>
<evidence type="ECO:0000256" key="3">
    <source>
        <dbReference type="ARBA" id="ARBA00010617"/>
    </source>
</evidence>
<dbReference type="GO" id="GO:0005506">
    <property type="term" value="F:iron ion binding"/>
    <property type="evidence" value="ECO:0007669"/>
    <property type="project" value="InterPro"/>
</dbReference>
<feature type="binding site" description="axial binding residue" evidence="9">
    <location>
        <position position="477"/>
    </location>
    <ligand>
        <name>heme</name>
        <dbReference type="ChEBI" id="CHEBI:30413"/>
    </ligand>
    <ligandPart>
        <name>Fe</name>
        <dbReference type="ChEBI" id="CHEBI:18248"/>
    </ligandPart>
</feature>
<dbReference type="PRINTS" id="PR00463">
    <property type="entry name" value="EP450I"/>
</dbReference>
<dbReference type="GO" id="GO:0004497">
    <property type="term" value="F:monooxygenase activity"/>
    <property type="evidence" value="ECO:0007669"/>
    <property type="project" value="UniProtKB-KW"/>
</dbReference>
<keyword evidence="12" id="KW-1185">Reference proteome</keyword>
<dbReference type="Pfam" id="PF00067">
    <property type="entry name" value="p450"/>
    <property type="match status" value="1"/>
</dbReference>
<dbReference type="InterPro" id="IPR036396">
    <property type="entry name" value="Cyt_P450_sf"/>
</dbReference>
<evidence type="ECO:0000313" key="11">
    <source>
        <dbReference type="EMBL" id="KIJ40563.1"/>
    </source>
</evidence>
<dbReference type="Proteomes" id="UP000054279">
    <property type="component" value="Unassembled WGS sequence"/>
</dbReference>
<comment type="pathway">
    <text evidence="2">Secondary metabolite biosynthesis.</text>
</comment>
<dbReference type="InterPro" id="IPR002401">
    <property type="entry name" value="Cyt_P450_E_grp-I"/>
</dbReference>
<keyword evidence="7 9" id="KW-0408">Iron</keyword>
<keyword evidence="4 9" id="KW-0349">Heme</keyword>
<keyword evidence="6" id="KW-0560">Oxidoreductase</keyword>
<evidence type="ECO:0000256" key="5">
    <source>
        <dbReference type="ARBA" id="ARBA00022723"/>
    </source>
</evidence>
<dbReference type="PANTHER" id="PTHR24305">
    <property type="entry name" value="CYTOCHROME P450"/>
    <property type="match status" value="1"/>
</dbReference>
<comment type="similarity">
    <text evidence="3">Belongs to the cytochrome P450 family.</text>
</comment>
<evidence type="ECO:0000256" key="7">
    <source>
        <dbReference type="ARBA" id="ARBA00023004"/>
    </source>
</evidence>
<evidence type="ECO:0008006" key="13">
    <source>
        <dbReference type="Google" id="ProtNLM"/>
    </source>
</evidence>
<dbReference type="OrthoDB" id="10029320at2759"/>
<dbReference type="InterPro" id="IPR050121">
    <property type="entry name" value="Cytochrome_P450_monoxygenase"/>
</dbReference>
<feature type="transmembrane region" description="Helical" evidence="10">
    <location>
        <begin position="13"/>
        <end position="31"/>
    </location>
</feature>
<gene>
    <name evidence="11" type="ORF">M422DRAFT_32212</name>
</gene>
<dbReference type="HOGENOM" id="CLU_001570_5_11_1"/>
<evidence type="ECO:0000256" key="1">
    <source>
        <dbReference type="ARBA" id="ARBA00001971"/>
    </source>
</evidence>
<dbReference type="EMBL" id="KN837143">
    <property type="protein sequence ID" value="KIJ40563.1"/>
    <property type="molecule type" value="Genomic_DNA"/>
</dbReference>
<keyword evidence="10" id="KW-0812">Transmembrane</keyword>
<dbReference type="PRINTS" id="PR00385">
    <property type="entry name" value="P450"/>
</dbReference>
<name>A0A0C9UBR2_SPHS4</name>
<protein>
    <recommendedName>
        <fullName evidence="13">Cytochrome P450</fullName>
    </recommendedName>
</protein>
<evidence type="ECO:0000313" key="12">
    <source>
        <dbReference type="Proteomes" id="UP000054279"/>
    </source>
</evidence>
<keyword evidence="10" id="KW-0472">Membrane</keyword>
<keyword evidence="5 9" id="KW-0479">Metal-binding</keyword>
<evidence type="ECO:0000256" key="10">
    <source>
        <dbReference type="SAM" id="Phobius"/>
    </source>
</evidence>
<evidence type="ECO:0000256" key="2">
    <source>
        <dbReference type="ARBA" id="ARBA00005179"/>
    </source>
</evidence>
<dbReference type="AlphaFoldDB" id="A0A0C9UBR2"/>
<proteinExistence type="inferred from homology"/>
<sequence length="539" mass="60882">MSSPVDLVTTRDWFYIIGAFVIYLILHQLFLKPLILSPLKRVPGPSLGHPIFGQFLNIITSQPGKIQHEWAEQYGPVVRTIGPFGVDRMMFLNPSALQRILVSEWLEYPRPDFLRHILGVTAGYGLLTVTGNEHKLMRRTMNPAFSLSNLMAQTDMYYPPLEGLIQVLHKRIQSESDPSKGTEILVYDWMSKATLDIICATAFGYHPDSVHKDDNELASAYHELLNLQSGPNIACLTACMMIPGFPKFVRTRFAHKYRKLIFRGTVLAPIAILVSSMNRIMAISRQMLDEKLQEADVKDSQTKKDIMSLLVRARRNETDNVYKMTDQDLMEQVLTFLGAGHETTASGISWTLWLLATNPEYQTRLREELLPVLEANPRPDYRTLKDLTLLDGVIMESLRLLPPVPLTLRRSTRDDTVDGNFIPKGTLLYISIRVINTYSGIWGPDAQEFRPERWSNLPSTYNSTFSFSSFIAGPHSCIGRTMAIMEMKAIIAGLIAHFSFERAYEGQVARPTAAITMKPDDNLPLRIKAIGKLPIPAES</sequence>
<accession>A0A0C9UBR2</accession>
<evidence type="ECO:0000256" key="6">
    <source>
        <dbReference type="ARBA" id="ARBA00023002"/>
    </source>
</evidence>
<dbReference type="Gene3D" id="1.10.630.10">
    <property type="entry name" value="Cytochrome P450"/>
    <property type="match status" value="1"/>
</dbReference>
<keyword evidence="10" id="KW-1133">Transmembrane helix</keyword>
<keyword evidence="8" id="KW-0503">Monooxygenase</keyword>
<evidence type="ECO:0000256" key="9">
    <source>
        <dbReference type="PIRSR" id="PIRSR602401-1"/>
    </source>
</evidence>
<evidence type="ECO:0000256" key="8">
    <source>
        <dbReference type="ARBA" id="ARBA00023033"/>
    </source>
</evidence>
<dbReference type="GO" id="GO:0020037">
    <property type="term" value="F:heme binding"/>
    <property type="evidence" value="ECO:0007669"/>
    <property type="project" value="InterPro"/>
</dbReference>